<dbReference type="PROSITE" id="PS51755">
    <property type="entry name" value="OMPR_PHOB"/>
    <property type="match status" value="1"/>
</dbReference>
<evidence type="ECO:0000313" key="2">
    <source>
        <dbReference type="EMBL" id="KJY74857.1"/>
    </source>
</evidence>
<protein>
    <submittedName>
        <fullName evidence="2">Uncharacterized protein</fullName>
    </submittedName>
</protein>
<dbReference type="GO" id="GO:0006355">
    <property type="term" value="P:regulation of DNA-templated transcription"/>
    <property type="evidence" value="ECO:0007669"/>
    <property type="project" value="InterPro"/>
</dbReference>
<dbReference type="AlphaFoldDB" id="A0A837GAM3"/>
<dbReference type="GO" id="GO:0000160">
    <property type="term" value="P:phosphorelay signal transduction system"/>
    <property type="evidence" value="ECO:0007669"/>
    <property type="project" value="InterPro"/>
</dbReference>
<dbReference type="CDD" id="cd00383">
    <property type="entry name" value="trans_reg_C"/>
    <property type="match status" value="1"/>
</dbReference>
<proteinExistence type="predicted"/>
<name>A0A837GAM3_9VIBR</name>
<dbReference type="InterPro" id="IPR016032">
    <property type="entry name" value="Sig_transdc_resp-reg_C-effctor"/>
</dbReference>
<accession>A0A837GAM3</accession>
<dbReference type="Pfam" id="PF00486">
    <property type="entry name" value="Trans_reg_C"/>
    <property type="match status" value="1"/>
</dbReference>
<dbReference type="GO" id="GO:0003677">
    <property type="term" value="F:DNA binding"/>
    <property type="evidence" value="ECO:0007669"/>
    <property type="project" value="UniProtKB-UniRule"/>
</dbReference>
<organism evidence="2">
    <name type="scientific">Vibrio coralliilyticus</name>
    <dbReference type="NCBI Taxonomy" id="190893"/>
    <lineage>
        <taxon>Bacteria</taxon>
        <taxon>Pseudomonadati</taxon>
        <taxon>Pseudomonadota</taxon>
        <taxon>Gammaproteobacteria</taxon>
        <taxon>Vibrionales</taxon>
        <taxon>Vibrionaceae</taxon>
        <taxon>Vibrio</taxon>
    </lineage>
</organism>
<dbReference type="InterPro" id="IPR036388">
    <property type="entry name" value="WH-like_DNA-bd_sf"/>
</dbReference>
<sequence>MKILLLLDSALRSGQDIIQQLTSIPQYEVQTSYENGEFFTIPMLRSYDCILVMRSLDALVDLLTSSHLPYFPSPLIWLTEHLPSDQSIPYPITGMLDWVVMPTPTLELKTRLRFTLERWHHGALSESHLIFGPLQLHVHDQTLRCDNTLIPLTNSEFDLLAYLMLNVNRFASLDDIAVSIRQSQLINHDAVRVLVCRLRRKMRDQLGRTYIRTERNKGYQLTLTDNEETPTELAGAVD</sequence>
<reference evidence="2" key="1">
    <citation type="journal article" date="2015" name="BMC Genomics">
        <title>Genome mining reveals unlocked bioactive potential of marine Gram-negative bacteria.</title>
        <authorList>
            <person name="Machado H."/>
            <person name="Sonnenschein E.C."/>
            <person name="Melchiorsen J."/>
            <person name="Gram L."/>
        </authorList>
    </citation>
    <scope>NUCLEOTIDE SEQUENCE</scope>
    <source>
        <strain evidence="2">S2052</strain>
    </source>
</reference>
<evidence type="ECO:0000256" key="1">
    <source>
        <dbReference type="ARBA" id="ARBA00023125"/>
    </source>
</evidence>
<dbReference type="EMBL" id="JXXR01000008">
    <property type="protein sequence ID" value="KJY74857.1"/>
    <property type="molecule type" value="Genomic_DNA"/>
</dbReference>
<dbReference type="Gene3D" id="1.10.10.10">
    <property type="entry name" value="Winged helix-like DNA-binding domain superfamily/Winged helix DNA-binding domain"/>
    <property type="match status" value="1"/>
</dbReference>
<dbReference type="SMART" id="SM00862">
    <property type="entry name" value="Trans_reg_C"/>
    <property type="match status" value="1"/>
</dbReference>
<dbReference type="SUPFAM" id="SSF46894">
    <property type="entry name" value="C-terminal effector domain of the bipartite response regulators"/>
    <property type="match status" value="1"/>
</dbReference>
<keyword evidence="1" id="KW-0238">DNA-binding</keyword>
<gene>
    <name evidence="2" type="ORF">TW71_07855</name>
</gene>
<dbReference type="InterPro" id="IPR001867">
    <property type="entry name" value="OmpR/PhoB-type_DNA-bd"/>
</dbReference>
<comment type="caution">
    <text evidence="2">The sequence shown here is derived from an EMBL/GenBank/DDBJ whole genome shotgun (WGS) entry which is preliminary data.</text>
</comment>
<dbReference type="RefSeq" id="WP_045985479.1">
    <property type="nucleotide sequence ID" value="NZ_CP063053.1"/>
</dbReference>